<dbReference type="EMBL" id="JBBNAF010000040">
    <property type="protein sequence ID" value="KAK9082073.1"/>
    <property type="molecule type" value="Genomic_DNA"/>
</dbReference>
<dbReference type="CDD" id="cd01398">
    <property type="entry name" value="RPI_A"/>
    <property type="match status" value="1"/>
</dbReference>
<dbReference type="Pfam" id="PF06026">
    <property type="entry name" value="Rib_5-P_isom_A"/>
    <property type="match status" value="2"/>
</dbReference>
<comment type="pathway">
    <text evidence="2">Carbohydrate degradation; pentose phosphate pathway; D-ribose 5-phosphate from D-ribulose 5-phosphate (non-oxidative stage): step 1/1.</text>
</comment>
<evidence type="ECO:0000313" key="7">
    <source>
        <dbReference type="EMBL" id="KAK9082073.1"/>
    </source>
</evidence>
<comment type="caution">
    <text evidence="7">The sequence shown here is derived from an EMBL/GenBank/DDBJ whole genome shotgun (WGS) entry which is preliminary data.</text>
</comment>
<dbReference type="GO" id="GO:0004751">
    <property type="term" value="F:ribose-5-phosphate isomerase activity"/>
    <property type="evidence" value="ECO:0007669"/>
    <property type="project" value="UniProtKB-EC"/>
</dbReference>
<protein>
    <recommendedName>
        <fullName evidence="4">ribose-5-phosphate isomerase</fullName>
        <ecNumber evidence="4">5.3.1.6</ecNumber>
    </recommendedName>
    <alternativeName>
        <fullName evidence="6">Phosphoriboisomerase</fullName>
    </alternativeName>
</protein>
<keyword evidence="8" id="KW-1185">Reference proteome</keyword>
<dbReference type="InterPro" id="IPR004788">
    <property type="entry name" value="Ribose5P_isomerase_type_A"/>
</dbReference>
<evidence type="ECO:0000256" key="2">
    <source>
        <dbReference type="ARBA" id="ARBA00004988"/>
    </source>
</evidence>
<dbReference type="GO" id="GO:0009052">
    <property type="term" value="P:pentose-phosphate shunt, non-oxidative branch"/>
    <property type="evidence" value="ECO:0007669"/>
    <property type="project" value="InterPro"/>
</dbReference>
<dbReference type="SUPFAM" id="SSF75445">
    <property type="entry name" value="D-ribose-5-phosphate isomerase (RpiA), lid domain"/>
    <property type="match status" value="1"/>
</dbReference>
<dbReference type="GO" id="GO:0006014">
    <property type="term" value="P:D-ribose metabolic process"/>
    <property type="evidence" value="ECO:0007669"/>
    <property type="project" value="TreeGrafter"/>
</dbReference>
<dbReference type="EC" id="5.3.1.6" evidence="4"/>
<evidence type="ECO:0000313" key="8">
    <source>
        <dbReference type="Proteomes" id="UP001420932"/>
    </source>
</evidence>
<comment type="similarity">
    <text evidence="3">Belongs to the ribose 5-phosphate isomerase family.</text>
</comment>
<name>A0AAP0E3L8_9MAGN</name>
<reference evidence="7 8" key="1">
    <citation type="submission" date="2024-01" db="EMBL/GenBank/DDBJ databases">
        <title>Genome assemblies of Stephania.</title>
        <authorList>
            <person name="Yang L."/>
        </authorList>
    </citation>
    <scope>NUCLEOTIDE SEQUENCE [LARGE SCALE GENOMIC DNA]</scope>
    <source>
        <strain evidence="7">YNDBR</strain>
        <tissue evidence="7">Leaf</tissue>
    </source>
</reference>
<evidence type="ECO:0000256" key="6">
    <source>
        <dbReference type="ARBA" id="ARBA00029734"/>
    </source>
</evidence>
<dbReference type="PANTHER" id="PTHR11934">
    <property type="entry name" value="RIBOSE-5-PHOSPHATE ISOMERASE"/>
    <property type="match status" value="1"/>
</dbReference>
<dbReference type="Proteomes" id="UP001420932">
    <property type="component" value="Unassembled WGS sequence"/>
</dbReference>
<dbReference type="PANTHER" id="PTHR11934:SF0">
    <property type="entry name" value="RIBOSE-5-PHOSPHATE ISOMERASE"/>
    <property type="match status" value="1"/>
</dbReference>
<comment type="catalytic activity">
    <reaction evidence="1">
        <text>aldehydo-D-ribose 5-phosphate = D-ribulose 5-phosphate</text>
        <dbReference type="Rhea" id="RHEA:14657"/>
        <dbReference type="ChEBI" id="CHEBI:58121"/>
        <dbReference type="ChEBI" id="CHEBI:58273"/>
        <dbReference type="EC" id="5.3.1.6"/>
    </reaction>
</comment>
<dbReference type="HAMAP" id="MF_00170">
    <property type="entry name" value="Rib_5P_isom_A"/>
    <property type="match status" value="1"/>
</dbReference>
<keyword evidence="5" id="KW-0413">Isomerase</keyword>
<dbReference type="InterPro" id="IPR020672">
    <property type="entry name" value="Ribose5P_isomerase_typA_subgr"/>
</dbReference>
<dbReference type="InterPro" id="IPR037171">
    <property type="entry name" value="NagB/RpiA_transferase-like"/>
</dbReference>
<organism evidence="7 8">
    <name type="scientific">Stephania yunnanensis</name>
    <dbReference type="NCBI Taxonomy" id="152371"/>
    <lineage>
        <taxon>Eukaryota</taxon>
        <taxon>Viridiplantae</taxon>
        <taxon>Streptophyta</taxon>
        <taxon>Embryophyta</taxon>
        <taxon>Tracheophyta</taxon>
        <taxon>Spermatophyta</taxon>
        <taxon>Magnoliopsida</taxon>
        <taxon>Ranunculales</taxon>
        <taxon>Menispermaceae</taxon>
        <taxon>Menispermoideae</taxon>
        <taxon>Cissampelideae</taxon>
        <taxon>Stephania</taxon>
    </lineage>
</organism>
<sequence>MQATIPPKTLISPTKLGRRFHFRNRKNPSLSISAALSKNVTTPEAQDAIKRALAKKAVGLVKSGMVVGLGTGSTASIAIQQLGTLITQGKLKNVVAVGANYQSRVLARQYGVKTVDFNDINNIDIVFDGADEVDFNKNLLKGGGAAHTMQKVVDSMAKECVILADESKVVFQLGSTFPVPPDFKQLSSRMLVFWDTGGKKYNHNIAHLVDVLSLAVEVIPPAISPVLRRLVTLGGIPEIRSALRKDGPVITDLGNMVVDVSFPNGIENPADLEKSINLIPGVVDNGIVSGIATSVLVAIQDGDSVTVMNLEEYVKIVGVPSNANSTI</sequence>
<dbReference type="SUPFAM" id="SSF100950">
    <property type="entry name" value="NagB/RpiA/CoA transferase-like"/>
    <property type="match status" value="1"/>
</dbReference>
<evidence type="ECO:0000256" key="3">
    <source>
        <dbReference type="ARBA" id="ARBA00008088"/>
    </source>
</evidence>
<accession>A0AAP0E3L8</accession>
<proteinExistence type="inferred from homology"/>
<dbReference type="NCBIfam" id="TIGR00021">
    <property type="entry name" value="rpiA"/>
    <property type="match status" value="1"/>
</dbReference>
<gene>
    <name evidence="7" type="ORF">Syun_031472</name>
</gene>
<evidence type="ECO:0000256" key="4">
    <source>
        <dbReference type="ARBA" id="ARBA00011959"/>
    </source>
</evidence>
<dbReference type="Gene3D" id="3.30.70.260">
    <property type="match status" value="1"/>
</dbReference>
<dbReference type="AlphaFoldDB" id="A0AAP0E3L8"/>
<dbReference type="Gene3D" id="3.40.50.1360">
    <property type="match status" value="1"/>
</dbReference>
<dbReference type="FunFam" id="3.40.50.1360:FF:000001">
    <property type="entry name" value="Ribose-5-phosphate isomerase A"/>
    <property type="match status" value="1"/>
</dbReference>
<dbReference type="GO" id="GO:0005737">
    <property type="term" value="C:cytoplasm"/>
    <property type="evidence" value="ECO:0007669"/>
    <property type="project" value="TreeGrafter"/>
</dbReference>
<evidence type="ECO:0000256" key="1">
    <source>
        <dbReference type="ARBA" id="ARBA00001713"/>
    </source>
</evidence>
<evidence type="ECO:0000256" key="5">
    <source>
        <dbReference type="ARBA" id="ARBA00023235"/>
    </source>
</evidence>